<evidence type="ECO:0000313" key="12">
    <source>
        <dbReference type="Proteomes" id="UP000010305"/>
    </source>
</evidence>
<keyword evidence="5" id="KW-0813">Transport</keyword>
<dbReference type="Proteomes" id="UP000010305">
    <property type="component" value="Unassembled WGS sequence"/>
</dbReference>
<dbReference type="EMBL" id="JH611157">
    <property type="protein sequence ID" value="EJP71464.1"/>
    <property type="molecule type" value="Genomic_DNA"/>
</dbReference>
<dbReference type="Pfam" id="PF04973">
    <property type="entry name" value="NMN_transporter"/>
    <property type="match status" value="1"/>
</dbReference>
<dbReference type="InterPro" id="IPR006419">
    <property type="entry name" value="NMN_transpt_PnuC"/>
</dbReference>
<comment type="similarity">
    <text evidence="3">Belongs to the nicotinamide ribonucleoside (NR) uptake permease (TC 4.B.1) family.</text>
</comment>
<evidence type="ECO:0000256" key="2">
    <source>
        <dbReference type="ARBA" id="ARBA00004651"/>
    </source>
</evidence>
<keyword evidence="7 10" id="KW-0812">Transmembrane</keyword>
<evidence type="ECO:0000256" key="6">
    <source>
        <dbReference type="ARBA" id="ARBA00022475"/>
    </source>
</evidence>
<evidence type="ECO:0000256" key="3">
    <source>
        <dbReference type="ARBA" id="ARBA00006669"/>
    </source>
</evidence>
<evidence type="ECO:0000313" key="11">
    <source>
        <dbReference type="EMBL" id="EJP71464.1"/>
    </source>
</evidence>
<feature type="transmembrane region" description="Helical" evidence="10">
    <location>
        <begin position="162"/>
        <end position="181"/>
    </location>
</feature>
<dbReference type="PANTHER" id="PTHR36122">
    <property type="entry name" value="NICOTINAMIDE RIBOSIDE TRANSPORTER PNUC"/>
    <property type="match status" value="1"/>
</dbReference>
<keyword evidence="6" id="KW-1003">Cell membrane</keyword>
<name>J4KRS5_9GAMM</name>
<reference evidence="11 12" key="1">
    <citation type="journal article" date="2012" name="ISME J.">
        <title>Genomic insights to SAR86, an abundant and uncultivated marine bacterial lineage.</title>
        <authorList>
            <person name="Dupont C.L."/>
            <person name="Rusch D.B."/>
            <person name="Yooseph S."/>
            <person name="Lombardo M.J."/>
            <person name="Richter R.A."/>
            <person name="Valas R."/>
            <person name="Novotny M."/>
            <person name="Yee-Greenbaum J."/>
            <person name="Selengut J.D."/>
            <person name="Haft D.H."/>
            <person name="Halpern A.L."/>
            <person name="Lasken R.S."/>
            <person name="Nealson K."/>
            <person name="Friedman R."/>
            <person name="Venter J.C."/>
        </authorList>
    </citation>
    <scope>NUCLEOTIDE SEQUENCE [LARGE SCALE GENOMIC DNA]</scope>
</reference>
<dbReference type="GO" id="GO:0005886">
    <property type="term" value="C:plasma membrane"/>
    <property type="evidence" value="ECO:0007669"/>
    <property type="project" value="UniProtKB-SubCell"/>
</dbReference>
<feature type="transmembrane region" description="Helical" evidence="10">
    <location>
        <begin position="88"/>
        <end position="107"/>
    </location>
</feature>
<evidence type="ECO:0000256" key="5">
    <source>
        <dbReference type="ARBA" id="ARBA00022448"/>
    </source>
</evidence>
<protein>
    <recommendedName>
        <fullName evidence="4">Nicotinamide riboside transporter PnuC</fullName>
    </recommendedName>
</protein>
<dbReference type="NCBIfam" id="TIGR01528">
    <property type="entry name" value="NMN_trans_PnuC"/>
    <property type="match status" value="1"/>
</dbReference>
<dbReference type="AlphaFoldDB" id="J4KRS5"/>
<feature type="transmembrane region" description="Helical" evidence="10">
    <location>
        <begin position="113"/>
        <end position="134"/>
    </location>
</feature>
<organism evidence="11 12">
    <name type="scientific">SAR86 cluster bacterium SAR86A</name>
    <dbReference type="NCBI Taxonomy" id="1123866"/>
    <lineage>
        <taxon>Bacteria</taxon>
        <taxon>Pseudomonadati</taxon>
        <taxon>Pseudomonadota</taxon>
        <taxon>Gammaproteobacteria</taxon>
        <taxon>SAR86 cluster</taxon>
    </lineage>
</organism>
<comment type="subcellular location">
    <subcellularLocation>
        <location evidence="2">Cell membrane</location>
        <topology evidence="2">Multi-pass membrane protein</topology>
    </subcellularLocation>
</comment>
<dbReference type="HOGENOM" id="CLU_076589_2_0_6"/>
<sequence>MVNLILECVAVLMAILYLVLAAKEDVKCWYAALISSLIYIYIMYQADLFMESILQVFYVLMAIYGWLQWKNIINTNIVLNIKSWKKSNHFFAITIVLILSFISGATLEKYTQAALPFLDAFTTWGAIITTYMVAKKILENWIYWFVIDSISIYLYISRELYLTALLFFIYLIIIIFGYRSWKNKLAIIDD</sequence>
<evidence type="ECO:0000256" key="10">
    <source>
        <dbReference type="SAM" id="Phobius"/>
    </source>
</evidence>
<feature type="transmembrane region" description="Helical" evidence="10">
    <location>
        <begin position="141"/>
        <end position="156"/>
    </location>
</feature>
<evidence type="ECO:0000256" key="1">
    <source>
        <dbReference type="ARBA" id="ARBA00002672"/>
    </source>
</evidence>
<keyword evidence="9 10" id="KW-0472">Membrane</keyword>
<comment type="function">
    <text evidence="1">Required for nicotinamide riboside transport across the inner membrane.</text>
</comment>
<dbReference type="PANTHER" id="PTHR36122:SF2">
    <property type="entry name" value="NICOTINAMIDE RIBOSIDE TRANSPORTER PNUC"/>
    <property type="match status" value="1"/>
</dbReference>
<gene>
    <name evidence="11" type="ORF">NT01SARS_1274</name>
</gene>
<dbReference type="GO" id="GO:0034257">
    <property type="term" value="F:nicotinamide riboside transmembrane transporter activity"/>
    <property type="evidence" value="ECO:0007669"/>
    <property type="project" value="InterPro"/>
</dbReference>
<evidence type="ECO:0000256" key="7">
    <source>
        <dbReference type="ARBA" id="ARBA00022692"/>
    </source>
</evidence>
<accession>J4KRS5</accession>
<feature type="transmembrane region" description="Helical" evidence="10">
    <location>
        <begin position="37"/>
        <end position="67"/>
    </location>
</feature>
<evidence type="ECO:0000256" key="9">
    <source>
        <dbReference type="ARBA" id="ARBA00023136"/>
    </source>
</evidence>
<dbReference type="STRING" id="1123866.NT01SARS_1274"/>
<evidence type="ECO:0000256" key="8">
    <source>
        <dbReference type="ARBA" id="ARBA00022989"/>
    </source>
</evidence>
<evidence type="ECO:0000256" key="4">
    <source>
        <dbReference type="ARBA" id="ARBA00017522"/>
    </source>
</evidence>
<proteinExistence type="inferred from homology"/>
<keyword evidence="8 10" id="KW-1133">Transmembrane helix</keyword>